<accession>A1HQH7</accession>
<sequence>MSLMEKEKIFLSDKEVRRAIVIDKVIQGVCTIAEAAEVLSLSERQVKRLKAGVIKEGFGFLAHGNRGRKPAHAISDELREQVLAIIRQPVFCEANDSHLTELLAEHYNIFLSVSSIRRIRRSAGISSPRKHRRPKFHRRRKRREQEGMLIQMDGSPHAWLGEDKPYISLIGAIDDATGKIVGAIFRPTEDLNGYFEVLRQIITKYGIPIAVYTDRHSIFVSPNADKLTIEDQLEGKKANLTQLGRALSELGIEHIKARSAQAKGRVERLWETLQDRLRIEMALAGIQTIEQANEFLQKFILKHNAMFEVEPANPNSAYRPAPSEESLREILCVKEKRKLKGGVLSFQGQLYKLDGLPAYFPDTTVLVHVHPDGKLRASYPKQNVVYDLTRVSEPVRTKSQPKEKAGPPPTPRRPAPDHPWRKGFRIPNTGSNYTPDRTKTEVFGSTLQP</sequence>
<comment type="caution">
    <text evidence="3">The sequence shown here is derived from an EMBL/GenBank/DDBJ whole genome shotgun (WGS) entry which is preliminary data.</text>
</comment>
<evidence type="ECO:0000256" key="1">
    <source>
        <dbReference type="SAM" id="MobiDB-lite"/>
    </source>
</evidence>
<dbReference type="InterPro" id="IPR012337">
    <property type="entry name" value="RNaseH-like_sf"/>
</dbReference>
<dbReference type="EMBL" id="AAWL01000007">
    <property type="protein sequence ID" value="EAX47783.1"/>
    <property type="molecule type" value="Genomic_DNA"/>
</dbReference>
<dbReference type="eggNOG" id="COG2801">
    <property type="taxonomic scope" value="Bacteria"/>
</dbReference>
<evidence type="ECO:0000313" key="4">
    <source>
        <dbReference type="Proteomes" id="UP000005139"/>
    </source>
</evidence>
<feature type="region of interest" description="Disordered" evidence="1">
    <location>
        <begin position="390"/>
        <end position="449"/>
    </location>
</feature>
<evidence type="ECO:0000313" key="3">
    <source>
        <dbReference type="EMBL" id="EAX47783.1"/>
    </source>
</evidence>
<dbReference type="SUPFAM" id="SSF53098">
    <property type="entry name" value="Ribonuclease H-like"/>
    <property type="match status" value="1"/>
</dbReference>
<reference evidence="3 4" key="2">
    <citation type="submission" date="2007-01" db="EMBL/GenBank/DDBJ databases">
        <title>Sequencing of the draft genome and assembly of Thermosinus carboxydivorans Nor1.</title>
        <authorList>
            <consortium name="US DOE Joint Genome Institute (JGI-PGF)"/>
            <person name="Copeland A."/>
            <person name="Lucas S."/>
            <person name="Lapidus A."/>
            <person name="Barry K."/>
            <person name="Glavina del Rio T."/>
            <person name="Dalin E."/>
            <person name="Tice H."/>
            <person name="Bruce D."/>
            <person name="Pitluck S."/>
            <person name="Richardson P."/>
        </authorList>
    </citation>
    <scope>NUCLEOTIDE SEQUENCE [LARGE SCALE GENOMIC DNA]</scope>
    <source>
        <strain evidence="3 4">Nor1</strain>
    </source>
</reference>
<dbReference type="PANTHER" id="PTHR35004">
    <property type="entry name" value="TRANSPOSASE RV3428C-RELATED"/>
    <property type="match status" value="1"/>
</dbReference>
<feature type="compositionally biased region" description="Basic and acidic residues" evidence="1">
    <location>
        <begin position="393"/>
        <end position="405"/>
    </location>
</feature>
<gene>
    <name evidence="3" type="ORF">TcarDRAFT_1189</name>
</gene>
<dbReference type="GO" id="GO:0003676">
    <property type="term" value="F:nucleic acid binding"/>
    <property type="evidence" value="ECO:0007669"/>
    <property type="project" value="InterPro"/>
</dbReference>
<dbReference type="InterPro" id="IPR036397">
    <property type="entry name" value="RNaseH_sf"/>
</dbReference>
<protein>
    <submittedName>
        <fullName evidence="3">Integrase, catalytic region</fullName>
    </submittedName>
</protein>
<dbReference type="PANTHER" id="PTHR35004:SF7">
    <property type="entry name" value="INTEGRASE PROTEIN"/>
    <property type="match status" value="1"/>
</dbReference>
<dbReference type="InterPro" id="IPR001584">
    <property type="entry name" value="Integrase_cat-core"/>
</dbReference>
<dbReference type="Proteomes" id="UP000005139">
    <property type="component" value="Unassembled WGS sequence"/>
</dbReference>
<reference evidence="3 4" key="1">
    <citation type="submission" date="2007-01" db="EMBL/GenBank/DDBJ databases">
        <title>Annotation of the draft genome assembly of Thermosinus carboxydivorans Nor1.</title>
        <authorList>
            <consortium name="US DOE Joint Genome Institute (JGI-ORNL)"/>
            <person name="Larimer F."/>
            <person name="Land M."/>
            <person name="Hauser L."/>
        </authorList>
    </citation>
    <scope>NUCLEOTIDE SEQUENCE [LARGE SCALE GENOMIC DNA]</scope>
    <source>
        <strain evidence="3 4">Nor1</strain>
    </source>
</reference>
<dbReference type="InterPro" id="IPR047797">
    <property type="entry name" value="ISNCY_transpos"/>
</dbReference>
<keyword evidence="4" id="KW-1185">Reference proteome</keyword>
<dbReference type="SUPFAM" id="SSF46689">
    <property type="entry name" value="Homeodomain-like"/>
    <property type="match status" value="1"/>
</dbReference>
<dbReference type="InterPro" id="IPR009057">
    <property type="entry name" value="Homeodomain-like_sf"/>
</dbReference>
<organism evidence="3 4">
    <name type="scientific">Thermosinus carboxydivorans Nor1</name>
    <dbReference type="NCBI Taxonomy" id="401526"/>
    <lineage>
        <taxon>Bacteria</taxon>
        <taxon>Bacillati</taxon>
        <taxon>Bacillota</taxon>
        <taxon>Negativicutes</taxon>
        <taxon>Selenomonadales</taxon>
        <taxon>Sporomusaceae</taxon>
        <taxon>Thermosinus</taxon>
    </lineage>
</organism>
<dbReference type="OrthoDB" id="9794201at2"/>
<dbReference type="PROSITE" id="PS50994">
    <property type="entry name" value="INTEGRASE"/>
    <property type="match status" value="1"/>
</dbReference>
<dbReference type="InterPro" id="IPR055247">
    <property type="entry name" value="InsJ-like_HTH"/>
</dbReference>
<feature type="region of interest" description="Disordered" evidence="1">
    <location>
        <begin position="124"/>
        <end position="144"/>
    </location>
</feature>
<dbReference type="AlphaFoldDB" id="A1HQH7"/>
<dbReference type="GO" id="GO:0015074">
    <property type="term" value="P:DNA integration"/>
    <property type="evidence" value="ECO:0007669"/>
    <property type="project" value="InterPro"/>
</dbReference>
<proteinExistence type="predicted"/>
<feature type="domain" description="Integrase catalytic" evidence="2">
    <location>
        <begin position="142"/>
        <end position="330"/>
    </location>
</feature>
<dbReference type="NCBIfam" id="NF033594">
    <property type="entry name" value="transpos_ISNCY_2"/>
    <property type="match status" value="1"/>
</dbReference>
<evidence type="ECO:0000259" key="2">
    <source>
        <dbReference type="PROSITE" id="PS50994"/>
    </source>
</evidence>
<dbReference type="Gene3D" id="3.30.420.10">
    <property type="entry name" value="Ribonuclease H-like superfamily/Ribonuclease H"/>
    <property type="match status" value="1"/>
</dbReference>
<dbReference type="Pfam" id="PF13518">
    <property type="entry name" value="HTH_28"/>
    <property type="match status" value="1"/>
</dbReference>
<name>A1HQH7_9FIRM</name>
<feature type="compositionally biased region" description="Basic residues" evidence="1">
    <location>
        <begin position="128"/>
        <end position="142"/>
    </location>
</feature>